<feature type="transmembrane region" description="Helical" evidence="6">
    <location>
        <begin position="37"/>
        <end position="57"/>
    </location>
</feature>
<feature type="transmembrane region" description="Helical" evidence="6">
    <location>
        <begin position="314"/>
        <end position="335"/>
    </location>
</feature>
<feature type="transmembrane region" description="Helical" evidence="6">
    <location>
        <begin position="148"/>
        <end position="167"/>
    </location>
</feature>
<comment type="caution">
    <text evidence="7">The sequence shown here is derived from an EMBL/GenBank/DDBJ whole genome shotgun (WGS) entry which is preliminary data.</text>
</comment>
<evidence type="ECO:0000256" key="1">
    <source>
        <dbReference type="ARBA" id="ARBA00004651"/>
    </source>
</evidence>
<protein>
    <submittedName>
        <fullName evidence="7">YeiH family protein</fullName>
    </submittedName>
</protein>
<keyword evidence="5 6" id="KW-0472">Membrane</keyword>
<dbReference type="AlphaFoldDB" id="A0ABD6DU28"/>
<evidence type="ECO:0000256" key="4">
    <source>
        <dbReference type="ARBA" id="ARBA00022989"/>
    </source>
</evidence>
<name>A0ABD6DU28_9EURY</name>
<keyword evidence="4 6" id="KW-1133">Transmembrane helix</keyword>
<evidence type="ECO:0000313" key="8">
    <source>
        <dbReference type="Proteomes" id="UP001597092"/>
    </source>
</evidence>
<evidence type="ECO:0000256" key="2">
    <source>
        <dbReference type="ARBA" id="ARBA00022475"/>
    </source>
</evidence>
<keyword evidence="8" id="KW-1185">Reference proteome</keyword>
<dbReference type="PANTHER" id="PTHR30106:SF1">
    <property type="entry name" value="UPF0324 MEMBRANE PROTEIN FN0533"/>
    <property type="match status" value="1"/>
</dbReference>
<dbReference type="EMBL" id="JBHUDP010000002">
    <property type="protein sequence ID" value="MFD1685420.1"/>
    <property type="molecule type" value="Genomic_DNA"/>
</dbReference>
<reference evidence="7 8" key="1">
    <citation type="journal article" date="2019" name="Int. J. Syst. Evol. Microbiol.">
        <title>The Global Catalogue of Microorganisms (GCM) 10K type strain sequencing project: providing services to taxonomists for standard genome sequencing and annotation.</title>
        <authorList>
            <consortium name="The Broad Institute Genomics Platform"/>
            <consortium name="The Broad Institute Genome Sequencing Center for Infectious Disease"/>
            <person name="Wu L."/>
            <person name="Ma J."/>
        </authorList>
    </citation>
    <scope>NUCLEOTIDE SEQUENCE [LARGE SCALE GENOMIC DNA]</scope>
    <source>
        <strain evidence="7 8">CGMCC 1.10387</strain>
    </source>
</reference>
<accession>A0ABD6DU28</accession>
<organism evidence="7 8">
    <name type="scientific">Halobellus litoreus</name>
    <dbReference type="NCBI Taxonomy" id="755310"/>
    <lineage>
        <taxon>Archaea</taxon>
        <taxon>Methanobacteriati</taxon>
        <taxon>Methanobacteriota</taxon>
        <taxon>Stenosarchaea group</taxon>
        <taxon>Halobacteria</taxon>
        <taxon>Halobacteriales</taxon>
        <taxon>Haloferacaceae</taxon>
        <taxon>Halobellus</taxon>
    </lineage>
</organism>
<sequence length="336" mass="35026">MTRRDVTRSLPGIALLAVGGVLAHLLATTVLGVNRLLLAVGLGVLLANAVGVPDWAAAGVETRDRWLELGIVLMGARVAVDQLLATGPTLLLLVVGFLAFSLVFVELLAREVFGIPDRLGSLLAAGYSICGVSAIVAVSSGVRAKGEQIAYAVATILLFDAMTLAIYPVIGRLLALPDVVFGVWSGISMVSTGPVVAAGFAYSEQAGQWATITKLGRNVFIGVVAVLYAVYYARRDSVGDATGVADWRSLWAQFPTFVLGFVAVAAVASAGLLSPGVVSLFERGYQWLFLLAFVGLGTSIEIENLRNTGIEPLLVVLTALGTVSVLSLLASILVFG</sequence>
<evidence type="ECO:0000256" key="5">
    <source>
        <dbReference type="ARBA" id="ARBA00023136"/>
    </source>
</evidence>
<proteinExistence type="predicted"/>
<dbReference type="PANTHER" id="PTHR30106">
    <property type="entry name" value="INNER MEMBRANE PROTEIN YEIH-RELATED"/>
    <property type="match status" value="1"/>
</dbReference>
<keyword evidence="2" id="KW-1003">Cell membrane</keyword>
<feature type="transmembrane region" description="Helical" evidence="6">
    <location>
        <begin position="254"/>
        <end position="273"/>
    </location>
</feature>
<dbReference type="InterPro" id="IPR018383">
    <property type="entry name" value="UPF0324_pro"/>
</dbReference>
<gene>
    <name evidence="7" type="ORF">ACFSAS_07315</name>
</gene>
<dbReference type="GO" id="GO:0005886">
    <property type="term" value="C:plasma membrane"/>
    <property type="evidence" value="ECO:0007669"/>
    <property type="project" value="UniProtKB-SubCell"/>
</dbReference>
<dbReference type="Proteomes" id="UP001597092">
    <property type="component" value="Unassembled WGS sequence"/>
</dbReference>
<feature type="transmembrane region" description="Helical" evidence="6">
    <location>
        <begin position="90"/>
        <end position="109"/>
    </location>
</feature>
<feature type="transmembrane region" description="Helical" evidence="6">
    <location>
        <begin position="285"/>
        <end position="302"/>
    </location>
</feature>
<feature type="transmembrane region" description="Helical" evidence="6">
    <location>
        <begin position="215"/>
        <end position="233"/>
    </location>
</feature>
<feature type="transmembrane region" description="Helical" evidence="6">
    <location>
        <begin position="12"/>
        <end position="31"/>
    </location>
</feature>
<evidence type="ECO:0000313" key="7">
    <source>
        <dbReference type="EMBL" id="MFD1685420.1"/>
    </source>
</evidence>
<comment type="subcellular location">
    <subcellularLocation>
        <location evidence="1">Cell membrane</location>
        <topology evidence="1">Multi-pass membrane protein</topology>
    </subcellularLocation>
</comment>
<evidence type="ECO:0000256" key="6">
    <source>
        <dbReference type="SAM" id="Phobius"/>
    </source>
</evidence>
<feature type="transmembrane region" description="Helical" evidence="6">
    <location>
        <begin position="121"/>
        <end position="142"/>
    </location>
</feature>
<dbReference type="RefSeq" id="WP_256306571.1">
    <property type="nucleotide sequence ID" value="NZ_JANHAW010000001.1"/>
</dbReference>
<evidence type="ECO:0000256" key="3">
    <source>
        <dbReference type="ARBA" id="ARBA00022692"/>
    </source>
</evidence>
<dbReference type="Pfam" id="PF03601">
    <property type="entry name" value="Cons_hypoth698"/>
    <property type="match status" value="1"/>
</dbReference>
<keyword evidence="3 6" id="KW-0812">Transmembrane</keyword>
<feature type="transmembrane region" description="Helical" evidence="6">
    <location>
        <begin position="179"/>
        <end position="203"/>
    </location>
</feature>